<organism evidence="1 2">
    <name type="scientific">Candidatus Saccharicenans subterraneus</name>
    <dbReference type="NCBI Taxonomy" id="2508984"/>
    <lineage>
        <taxon>Bacteria</taxon>
        <taxon>Candidatus Aminicenantota</taxon>
        <taxon>Candidatus Aminicenantia</taxon>
        <taxon>Candidatus Aminicenantales</taxon>
        <taxon>Candidatus Saccharicenantaceae</taxon>
        <taxon>Candidatus Saccharicenans</taxon>
    </lineage>
</organism>
<protein>
    <submittedName>
        <fullName evidence="1">Uncharacterized protein</fullName>
    </submittedName>
</protein>
<evidence type="ECO:0000313" key="2">
    <source>
        <dbReference type="Proteomes" id="UP000257323"/>
    </source>
</evidence>
<gene>
    <name evidence="1" type="ORF">OP8BY_0543</name>
</gene>
<evidence type="ECO:0000313" key="1">
    <source>
        <dbReference type="EMBL" id="RFT15248.1"/>
    </source>
</evidence>
<sequence>MPNSFLSPPSFGHLSGPFQAFQPGNYLFGLRFFELFW</sequence>
<proteinExistence type="predicted"/>
<dbReference type="AlphaFoldDB" id="A0A3E2BKI3"/>
<reference evidence="1 2" key="1">
    <citation type="submission" date="2018-08" db="EMBL/GenBank/DDBJ databases">
        <title>Genome analysis of the thermophilic bacterium of the candidate phylum Aminicenantes from deep subsurface aquifer revealed its physiology and ecological role.</title>
        <authorList>
            <person name="Kadnikov V.V."/>
            <person name="Mardanov A.V."/>
            <person name="Beletsky A.V."/>
            <person name="Karnachuk O.V."/>
            <person name="Ravin N.V."/>
        </authorList>
    </citation>
    <scope>NUCLEOTIDE SEQUENCE [LARGE SCALE GENOMIC DNA]</scope>
    <source>
        <strain evidence="1">BY38</strain>
    </source>
</reference>
<accession>A0A3E2BKI3</accession>
<name>A0A3E2BKI3_9BACT</name>
<dbReference type="EMBL" id="QUAH01000011">
    <property type="protein sequence ID" value="RFT15248.1"/>
    <property type="molecule type" value="Genomic_DNA"/>
</dbReference>
<dbReference type="Proteomes" id="UP000257323">
    <property type="component" value="Unassembled WGS sequence"/>
</dbReference>
<comment type="caution">
    <text evidence="1">The sequence shown here is derived from an EMBL/GenBank/DDBJ whole genome shotgun (WGS) entry which is preliminary data.</text>
</comment>